<evidence type="ECO:0000313" key="1">
    <source>
        <dbReference type="EMBL" id="PWN51404.1"/>
    </source>
</evidence>
<keyword evidence="2" id="KW-1185">Reference proteome</keyword>
<accession>A0ACD0P008</accession>
<proteinExistence type="predicted"/>
<dbReference type="Proteomes" id="UP000245626">
    <property type="component" value="Unassembled WGS sequence"/>
</dbReference>
<dbReference type="EMBL" id="KZ819846">
    <property type="protein sequence ID" value="PWN51404.1"/>
    <property type="molecule type" value="Genomic_DNA"/>
</dbReference>
<organism evidence="1 2">
    <name type="scientific">Violaceomyces palustris</name>
    <dbReference type="NCBI Taxonomy" id="1673888"/>
    <lineage>
        <taxon>Eukaryota</taxon>
        <taxon>Fungi</taxon>
        <taxon>Dikarya</taxon>
        <taxon>Basidiomycota</taxon>
        <taxon>Ustilaginomycotina</taxon>
        <taxon>Ustilaginomycetes</taxon>
        <taxon>Violaceomycetales</taxon>
        <taxon>Violaceomycetaceae</taxon>
        <taxon>Violaceomyces</taxon>
    </lineage>
</organism>
<reference evidence="1 2" key="1">
    <citation type="journal article" date="2018" name="Mol. Biol. Evol.">
        <title>Broad Genomic Sampling Reveals a Smut Pathogenic Ancestry of the Fungal Clade Ustilaginomycotina.</title>
        <authorList>
            <person name="Kijpornyongpan T."/>
            <person name="Mondo S.J."/>
            <person name="Barry K."/>
            <person name="Sandor L."/>
            <person name="Lee J."/>
            <person name="Lipzen A."/>
            <person name="Pangilinan J."/>
            <person name="LaButti K."/>
            <person name="Hainaut M."/>
            <person name="Henrissat B."/>
            <person name="Grigoriev I.V."/>
            <person name="Spatafora J.W."/>
            <person name="Aime M.C."/>
        </authorList>
    </citation>
    <scope>NUCLEOTIDE SEQUENCE [LARGE SCALE GENOMIC DNA]</scope>
    <source>
        <strain evidence="1 2">SA 807</strain>
    </source>
</reference>
<gene>
    <name evidence="1" type="ORF">IE53DRAFT_368093</name>
</gene>
<evidence type="ECO:0000313" key="2">
    <source>
        <dbReference type="Proteomes" id="UP000245626"/>
    </source>
</evidence>
<sequence>MDYFKSLSSAASSVLSAAKSGPLPNFNLGQEVFEFRSTTIWSLYNATKKEDGSQCSVLAFDLSHPHNSNRSNLLPLAKNSLRKLRTTRHPNVVKLLDSAETPTSIYIAVEQVTPLTKAMAVPFDQRASQQRQDWITWGLSSIANAVKFLNNDTASTHGNLRPDSIFLSSSGEWKLAGFETLTPSAEGANGILFTHSSLLPDATRYAPPEVKQNGWSILHSMDSTLVDSYAFALLAIEAYNGTLPPSVTNAPPPRGHTPQQIYAMLQRMLVPNAKNRLTVAKLADAGEAEGGFFKENTLVKVARGLDGFLLSSENEKAVVLRILKESPDSFPPEFLQHKVLPSLVSALNTIPPPGTIPSSSTSATTLLPIVLRLGEPLPKQEWTTSIVLPLLKAYTSTDRSTRMALLENLPLYADRLEQKTVTDKIWPNLLTGFNDSVPIIREATLKAILPLAPKLNDRILNNDLLRQLAKTQVDPEAGIRTNTTILLGRLAPHISVSTRKKVLIPAFSRSLKDAFVHARVAGLMALMATSESFDHEDSARQVLPAVAPCLVDKEKLVRDQASKAMAMFLKTVEEGVKSMPDTMLTPEQLSGEATGAGAGQPGSLASSAGGAAAALAGWAMSSALSQLGGQNSSPNKGAGSVDSAAPELKSQSDFKVDLMSLDTVSPKVSSSPSPHPPLGRASLSPSDTNTSSSRSLNDWGNMYEDFHEATTEPEKDLMDVHDDAGDWSSFEVGQPKKTPRSRLGAASSRGGKRVPKTVASAGSKLAAAKVVPKRSAITLSVPDPERSVARSSLLVVQSSADDEGDAWGNPWDEGTAENGDGNGNTGGSAMSTPTTDVASQEITAMAFQAWAPASRTVSNSGKGITPGEHQEDDKWDDLEGTSGAADAEDGAAPRDSDTPLTAGADVWASLDEVEASSDTPPDSKPSTPAVEVVAMTKEEKRAEIERKRIERRNRMAALKEEREKERLRAAGLA</sequence>
<protein>
    <submittedName>
        <fullName evidence="1">Uncharacterized protein</fullName>
    </submittedName>
</protein>
<name>A0ACD0P008_9BASI</name>